<name>A0ACC2V375_9TREE</name>
<evidence type="ECO:0000313" key="1">
    <source>
        <dbReference type="EMBL" id="KAJ9093286.1"/>
    </source>
</evidence>
<proteinExistence type="predicted"/>
<comment type="caution">
    <text evidence="1">The sequence shown here is derived from an EMBL/GenBank/DDBJ whole genome shotgun (WGS) entry which is preliminary data.</text>
</comment>
<dbReference type="Proteomes" id="UP001241377">
    <property type="component" value="Unassembled WGS sequence"/>
</dbReference>
<keyword evidence="2" id="KW-1185">Reference proteome</keyword>
<dbReference type="EMBL" id="JASBWR010000125">
    <property type="protein sequence ID" value="KAJ9093286.1"/>
    <property type="molecule type" value="Genomic_DNA"/>
</dbReference>
<reference evidence="1" key="1">
    <citation type="submission" date="2023-04" db="EMBL/GenBank/DDBJ databases">
        <title>Draft Genome sequencing of Naganishia species isolated from polar environments using Oxford Nanopore Technology.</title>
        <authorList>
            <person name="Leo P."/>
            <person name="Venkateswaran K."/>
        </authorList>
    </citation>
    <scope>NUCLEOTIDE SEQUENCE</scope>
    <source>
        <strain evidence="1">MNA-CCFEE 5261</strain>
    </source>
</reference>
<accession>A0ACC2V375</accession>
<organism evidence="1 2">
    <name type="scientific">Naganishia cerealis</name>
    <dbReference type="NCBI Taxonomy" id="610337"/>
    <lineage>
        <taxon>Eukaryota</taxon>
        <taxon>Fungi</taxon>
        <taxon>Dikarya</taxon>
        <taxon>Basidiomycota</taxon>
        <taxon>Agaricomycotina</taxon>
        <taxon>Tremellomycetes</taxon>
        <taxon>Filobasidiales</taxon>
        <taxon>Filobasidiaceae</taxon>
        <taxon>Naganishia</taxon>
    </lineage>
</organism>
<evidence type="ECO:0000313" key="2">
    <source>
        <dbReference type="Proteomes" id="UP001241377"/>
    </source>
</evidence>
<protein>
    <submittedName>
        <fullName evidence="1">Uncharacterized protein</fullName>
    </submittedName>
</protein>
<sequence>MVCFASALLLTLTALTAASSNHDNLLERIDKTHSLLSSKGPTFDVLNHYDSMVQDLESYTGTDLKVISQLPQLYYKKALIELSLNREIRAIDDLKRVLELDPSMVPARTKIVELMMERGDVNGLMAITKVLDETEESVVKEKIAAYNHQMEEAEKCKSTKDYPKCMEHAQGAIELAPLGFAPYQLHLECSKHGELSPDTYRLIIRDLAHMIKHQKSSNLSWYEEIAGFLLYFTSQFDQAKTYIKQCIKVDNEFKDCTGESKFYSKYGDFLKVLEAYSIQLGHLYVVAEQGSSKEVDDLQVDFEKIATFLFKDELKVTKLESKKLPYSVKTNYDYLIYKQQGFVKKYLGSKFKGEFQFVHDIDRLGCEALVSTNRQKEAESFCKKVHDVPENKFLPKYLKEIDTLLANKKYQEAHNMLELFNNQVKHTRQFQKRAAIIEEYQRKVHARQQQQQQRQFHRQQQQRQQQQQQQRHSYDVKKDYYKILDIGRDADEKTIRKAYRAKTLKYHPDKQKGSGLTPEEMEAKMQEVNQAYEVLSDKELKERYDRGDDPNDPRGAGGGGGGFQHGGGPGFQFNGDFFSQFMNQGGGGAHFNFGGFGGQQKVKVKRNKKQRN</sequence>
<gene>
    <name evidence="1" type="ORF">QFC19_008413</name>
</gene>